<keyword evidence="3" id="KW-1185">Reference proteome</keyword>
<dbReference type="Proteomes" id="UP000729402">
    <property type="component" value="Unassembled WGS sequence"/>
</dbReference>
<dbReference type="AlphaFoldDB" id="A0A8J5WLB7"/>
<keyword evidence="1" id="KW-0812">Transmembrane</keyword>
<dbReference type="EMBL" id="JAAALK010000080">
    <property type="protein sequence ID" value="KAG8093758.1"/>
    <property type="molecule type" value="Genomic_DNA"/>
</dbReference>
<protein>
    <submittedName>
        <fullName evidence="2">Uncharacterized protein</fullName>
    </submittedName>
</protein>
<sequence>MRHALASWRLPEGMAETGERVPDAVAPGVMPVLRAADEAKPTNPRVAFLLSATESYPVSYPVYRDFAAIPFFVAFFLVVRFHLDRFNSSSSG</sequence>
<evidence type="ECO:0000313" key="3">
    <source>
        <dbReference type="Proteomes" id="UP000729402"/>
    </source>
</evidence>
<reference evidence="2" key="2">
    <citation type="submission" date="2021-02" db="EMBL/GenBank/DDBJ databases">
        <authorList>
            <person name="Kimball J.A."/>
            <person name="Haas M.W."/>
            <person name="Macchietto M."/>
            <person name="Kono T."/>
            <person name="Duquette J."/>
            <person name="Shao M."/>
        </authorList>
    </citation>
    <scope>NUCLEOTIDE SEQUENCE</scope>
    <source>
        <tissue evidence="2">Fresh leaf tissue</tissue>
    </source>
</reference>
<keyword evidence="1" id="KW-1133">Transmembrane helix</keyword>
<evidence type="ECO:0000313" key="2">
    <source>
        <dbReference type="EMBL" id="KAG8093758.1"/>
    </source>
</evidence>
<organism evidence="2 3">
    <name type="scientific">Zizania palustris</name>
    <name type="common">Northern wild rice</name>
    <dbReference type="NCBI Taxonomy" id="103762"/>
    <lineage>
        <taxon>Eukaryota</taxon>
        <taxon>Viridiplantae</taxon>
        <taxon>Streptophyta</taxon>
        <taxon>Embryophyta</taxon>
        <taxon>Tracheophyta</taxon>
        <taxon>Spermatophyta</taxon>
        <taxon>Magnoliopsida</taxon>
        <taxon>Liliopsida</taxon>
        <taxon>Poales</taxon>
        <taxon>Poaceae</taxon>
        <taxon>BOP clade</taxon>
        <taxon>Oryzoideae</taxon>
        <taxon>Oryzeae</taxon>
        <taxon>Zizaniinae</taxon>
        <taxon>Zizania</taxon>
    </lineage>
</organism>
<gene>
    <name evidence="2" type="ORF">GUJ93_ZPchr0012g22028</name>
</gene>
<keyword evidence="1" id="KW-0472">Membrane</keyword>
<accession>A0A8J5WLB7</accession>
<feature type="transmembrane region" description="Helical" evidence="1">
    <location>
        <begin position="66"/>
        <end position="83"/>
    </location>
</feature>
<evidence type="ECO:0000256" key="1">
    <source>
        <dbReference type="SAM" id="Phobius"/>
    </source>
</evidence>
<dbReference type="OrthoDB" id="1880850at2759"/>
<reference evidence="2" key="1">
    <citation type="journal article" date="2021" name="bioRxiv">
        <title>Whole Genome Assembly and Annotation of Northern Wild Rice, Zizania palustris L., Supports a Whole Genome Duplication in the Zizania Genus.</title>
        <authorList>
            <person name="Haas M."/>
            <person name="Kono T."/>
            <person name="Macchietto M."/>
            <person name="Millas R."/>
            <person name="McGilp L."/>
            <person name="Shao M."/>
            <person name="Duquette J."/>
            <person name="Hirsch C.N."/>
            <person name="Kimball J."/>
        </authorList>
    </citation>
    <scope>NUCLEOTIDE SEQUENCE</scope>
    <source>
        <tissue evidence="2">Fresh leaf tissue</tissue>
    </source>
</reference>
<comment type="caution">
    <text evidence="2">The sequence shown here is derived from an EMBL/GenBank/DDBJ whole genome shotgun (WGS) entry which is preliminary data.</text>
</comment>
<proteinExistence type="predicted"/>
<name>A0A8J5WLB7_ZIZPA</name>